<dbReference type="InterPro" id="IPR004527">
    <property type="entry name" value="Glu-tRNA-ligase_bac/mito"/>
</dbReference>
<dbReference type="InterPro" id="IPR033910">
    <property type="entry name" value="GluRS_core"/>
</dbReference>
<dbReference type="SUPFAM" id="SSF48163">
    <property type="entry name" value="An anticodon-binding domain of class I aminoacyl-tRNA synthetases"/>
    <property type="match status" value="1"/>
</dbReference>
<sequence>MTVRTRVAPSPTGDPHVGTAYIALFNYCFAKQHGGEFILRIEDTDQARSSRESEQAIYDSLKWIGLNWDEGPDCGGQYGPYRQSERSDIYKKYAQQLIDEGKAFYCFATAEELDEMRQQQMAEGLQPKYDGRGLALSKEEIEANLAAGKPYVVRMMIPESGSFKFDDYLRGEVEIPWEQVDMQVLLKADGLPTYFLANVVDDHLMGITHVFRGEEWLNSAPKLLKLYQDLGWEAPVLGHMPLLRNPDKSKLSKRKNPTSINYYRKMGFLPEAMLNYLGRMGWSMPDEREKFTLAEMVEHFDMKRVSLGGPVFDVDKLKWLNGLWIREELSDEQLAQRLVEWAYNQQTLMSILPQAKARLEVMSDLAPLAGHFVSGMPEYDPELLTAGKLELEQVRTLLQLFIWQLEEQRQWDKDVVFAVAKQLATHLDVKIRDFLEPIFVAITGKTSSISVVDAMAILGSDMSRARLRFALNQIGVSKKQAKSLDKAYRAYKATW</sequence>
<dbReference type="EC" id="6.1.1.17" evidence="7"/>
<evidence type="ECO:0000313" key="11">
    <source>
        <dbReference type="Proteomes" id="UP000651977"/>
    </source>
</evidence>
<comment type="similarity">
    <text evidence="1 7">Belongs to the class-I aminoacyl-tRNA synthetase family. Glutamate--tRNA ligase type 1 subfamily.</text>
</comment>
<dbReference type="SUPFAM" id="SSF52374">
    <property type="entry name" value="Nucleotidylyl transferase"/>
    <property type="match status" value="1"/>
</dbReference>
<feature type="short sequence motif" description="'KMSKS' region" evidence="7">
    <location>
        <begin position="250"/>
        <end position="254"/>
    </location>
</feature>
<feature type="domain" description="Glutamyl/glutaminyl-tRNA synthetase class Ib catalytic" evidence="8">
    <location>
        <begin position="3"/>
        <end position="319"/>
    </location>
</feature>
<evidence type="ECO:0000256" key="2">
    <source>
        <dbReference type="ARBA" id="ARBA00022598"/>
    </source>
</evidence>
<evidence type="ECO:0000259" key="8">
    <source>
        <dbReference type="Pfam" id="PF00749"/>
    </source>
</evidence>
<evidence type="ECO:0000256" key="6">
    <source>
        <dbReference type="ARBA" id="ARBA00023146"/>
    </source>
</evidence>
<dbReference type="InterPro" id="IPR014729">
    <property type="entry name" value="Rossmann-like_a/b/a_fold"/>
</dbReference>
<keyword evidence="4 7" id="KW-0067">ATP-binding</keyword>
<dbReference type="Gene3D" id="1.10.10.350">
    <property type="match status" value="1"/>
</dbReference>
<keyword evidence="7" id="KW-0963">Cytoplasm</keyword>
<keyword evidence="11" id="KW-1185">Reference proteome</keyword>
<comment type="catalytic activity">
    <reaction evidence="7">
        <text>tRNA(Glu) + L-glutamate + ATP = L-glutamyl-tRNA(Glu) + AMP + diphosphate</text>
        <dbReference type="Rhea" id="RHEA:23540"/>
        <dbReference type="Rhea" id="RHEA-COMP:9663"/>
        <dbReference type="Rhea" id="RHEA-COMP:9680"/>
        <dbReference type="ChEBI" id="CHEBI:29985"/>
        <dbReference type="ChEBI" id="CHEBI:30616"/>
        <dbReference type="ChEBI" id="CHEBI:33019"/>
        <dbReference type="ChEBI" id="CHEBI:78442"/>
        <dbReference type="ChEBI" id="CHEBI:78520"/>
        <dbReference type="ChEBI" id="CHEBI:456215"/>
        <dbReference type="EC" id="6.1.1.17"/>
    </reaction>
</comment>
<evidence type="ECO:0000256" key="1">
    <source>
        <dbReference type="ARBA" id="ARBA00007894"/>
    </source>
</evidence>
<evidence type="ECO:0000256" key="5">
    <source>
        <dbReference type="ARBA" id="ARBA00022917"/>
    </source>
</evidence>
<evidence type="ECO:0000256" key="7">
    <source>
        <dbReference type="HAMAP-Rule" id="MF_00022"/>
    </source>
</evidence>
<dbReference type="PANTHER" id="PTHR43311:SF2">
    <property type="entry name" value="GLUTAMATE--TRNA LIGASE, MITOCHONDRIAL-RELATED"/>
    <property type="match status" value="1"/>
</dbReference>
<dbReference type="InterPro" id="IPR008925">
    <property type="entry name" value="aa_tRNA-synth_I_cd-bd_sf"/>
</dbReference>
<protein>
    <recommendedName>
        <fullName evidence="7">Glutamate--tRNA ligase</fullName>
        <ecNumber evidence="7">6.1.1.17</ecNumber>
    </recommendedName>
    <alternativeName>
        <fullName evidence="7">Glutamyl-tRNA synthetase</fullName>
        <shortName evidence="7">GluRS</shortName>
    </alternativeName>
</protein>
<comment type="caution">
    <text evidence="10">The sequence shown here is derived from an EMBL/GenBank/DDBJ whole genome shotgun (WGS) entry which is preliminary data.</text>
</comment>
<dbReference type="CDD" id="cd00808">
    <property type="entry name" value="GluRS_core"/>
    <property type="match status" value="1"/>
</dbReference>
<gene>
    <name evidence="7 10" type="primary">gltX</name>
    <name evidence="10" type="ORF">GCM10007414_23550</name>
</gene>
<dbReference type="PRINTS" id="PR00987">
    <property type="entry name" value="TRNASYNTHGLU"/>
</dbReference>
<accession>A0ABQ1I2A8</accession>
<dbReference type="HAMAP" id="MF_00022">
    <property type="entry name" value="Glu_tRNA_synth_type1"/>
    <property type="match status" value="1"/>
</dbReference>
<organism evidence="10 11">
    <name type="scientific">Agarivorans gilvus</name>
    <dbReference type="NCBI Taxonomy" id="680279"/>
    <lineage>
        <taxon>Bacteria</taxon>
        <taxon>Pseudomonadati</taxon>
        <taxon>Pseudomonadota</taxon>
        <taxon>Gammaproteobacteria</taxon>
        <taxon>Alteromonadales</taxon>
        <taxon>Alteromonadaceae</taxon>
        <taxon>Agarivorans</taxon>
    </lineage>
</organism>
<feature type="domain" description="Aminoacyl-tRNA synthetase class I anticodon-binding" evidence="9">
    <location>
        <begin position="333"/>
        <end position="471"/>
    </location>
</feature>
<dbReference type="GO" id="GO:0016874">
    <property type="term" value="F:ligase activity"/>
    <property type="evidence" value="ECO:0007669"/>
    <property type="project" value="UniProtKB-KW"/>
</dbReference>
<dbReference type="Pfam" id="PF19269">
    <property type="entry name" value="Anticodon_2"/>
    <property type="match status" value="1"/>
</dbReference>
<dbReference type="InterPro" id="IPR000924">
    <property type="entry name" value="Glu/Gln-tRNA-synth"/>
</dbReference>
<proteinExistence type="inferred from homology"/>
<dbReference type="PROSITE" id="PS00178">
    <property type="entry name" value="AA_TRNA_LIGASE_I"/>
    <property type="match status" value="1"/>
</dbReference>
<dbReference type="InterPro" id="IPR020751">
    <property type="entry name" value="aa-tRNA-synth_I_codon-bd_sub2"/>
</dbReference>
<evidence type="ECO:0000256" key="3">
    <source>
        <dbReference type="ARBA" id="ARBA00022741"/>
    </source>
</evidence>
<evidence type="ECO:0000256" key="4">
    <source>
        <dbReference type="ARBA" id="ARBA00022840"/>
    </source>
</evidence>
<dbReference type="InterPro" id="IPR045462">
    <property type="entry name" value="aa-tRNA-synth_I_cd-bd"/>
</dbReference>
<dbReference type="EMBL" id="BMDY01000013">
    <property type="protein sequence ID" value="GGB09470.1"/>
    <property type="molecule type" value="Genomic_DNA"/>
</dbReference>
<dbReference type="Gene3D" id="3.40.50.620">
    <property type="entry name" value="HUPs"/>
    <property type="match status" value="1"/>
</dbReference>
<dbReference type="PANTHER" id="PTHR43311">
    <property type="entry name" value="GLUTAMATE--TRNA LIGASE"/>
    <property type="match status" value="1"/>
</dbReference>
<dbReference type="Pfam" id="PF00749">
    <property type="entry name" value="tRNA-synt_1c"/>
    <property type="match status" value="1"/>
</dbReference>
<comment type="subcellular location">
    <subcellularLocation>
        <location evidence="7">Cytoplasm</location>
    </subcellularLocation>
</comment>
<keyword evidence="3 7" id="KW-0547">Nucleotide-binding</keyword>
<dbReference type="InterPro" id="IPR001412">
    <property type="entry name" value="aa-tRNA-synth_I_CS"/>
</dbReference>
<dbReference type="Proteomes" id="UP000651977">
    <property type="component" value="Unassembled WGS sequence"/>
</dbReference>
<feature type="binding site" evidence="7">
    <location>
        <position position="253"/>
    </location>
    <ligand>
        <name>ATP</name>
        <dbReference type="ChEBI" id="CHEBI:30616"/>
    </ligand>
</feature>
<dbReference type="RefSeq" id="WP_055734711.1">
    <property type="nucleotide sequence ID" value="NZ_BMDY01000013.1"/>
</dbReference>
<comment type="function">
    <text evidence="7">Catalyzes the attachment of glutamate to tRNA(Glu) in a two-step reaction: glutamate is first activated by ATP to form Glu-AMP and then transferred to the acceptor end of tRNA(Glu).</text>
</comment>
<comment type="subunit">
    <text evidence="7">Monomer.</text>
</comment>
<reference evidence="11" key="1">
    <citation type="journal article" date="2019" name="Int. J. Syst. Evol. Microbiol.">
        <title>The Global Catalogue of Microorganisms (GCM) 10K type strain sequencing project: providing services to taxonomists for standard genome sequencing and annotation.</title>
        <authorList>
            <consortium name="The Broad Institute Genomics Platform"/>
            <consortium name="The Broad Institute Genome Sequencing Center for Infectious Disease"/>
            <person name="Wu L."/>
            <person name="Ma J."/>
        </authorList>
    </citation>
    <scope>NUCLEOTIDE SEQUENCE [LARGE SCALE GENOMIC DNA]</scope>
    <source>
        <strain evidence="11">CGMCC 1.10131</strain>
    </source>
</reference>
<comment type="caution">
    <text evidence="7">Lacks conserved residue(s) required for the propagation of feature annotation.</text>
</comment>
<name>A0ABQ1I2A8_9ALTE</name>
<dbReference type="InterPro" id="IPR049940">
    <property type="entry name" value="GluQ/Sye"/>
</dbReference>
<keyword evidence="2 7" id="KW-0436">Ligase</keyword>
<feature type="short sequence motif" description="'HIGH' region" evidence="7">
    <location>
        <begin position="9"/>
        <end position="19"/>
    </location>
</feature>
<dbReference type="InterPro" id="IPR020058">
    <property type="entry name" value="Glu/Gln-tRNA-synth_Ib_cat-dom"/>
</dbReference>
<evidence type="ECO:0000313" key="10">
    <source>
        <dbReference type="EMBL" id="GGB09470.1"/>
    </source>
</evidence>
<keyword evidence="5 7" id="KW-0648">Protein biosynthesis</keyword>
<keyword evidence="6 7" id="KW-0030">Aminoacyl-tRNA synthetase</keyword>
<evidence type="ECO:0000259" key="9">
    <source>
        <dbReference type="Pfam" id="PF19269"/>
    </source>
</evidence>
<dbReference type="NCBIfam" id="TIGR00464">
    <property type="entry name" value="gltX_bact"/>
    <property type="match status" value="1"/>
</dbReference>